<organism evidence="2 3">
    <name type="scientific">Euplotes crassus</name>
    <dbReference type="NCBI Taxonomy" id="5936"/>
    <lineage>
        <taxon>Eukaryota</taxon>
        <taxon>Sar</taxon>
        <taxon>Alveolata</taxon>
        <taxon>Ciliophora</taxon>
        <taxon>Intramacronucleata</taxon>
        <taxon>Spirotrichea</taxon>
        <taxon>Hypotrichia</taxon>
        <taxon>Euplotida</taxon>
        <taxon>Euplotidae</taxon>
        <taxon>Moneuplotes</taxon>
    </lineage>
</organism>
<sequence length="116" mass="13040">MAENDDKSDLNFLAINGASQNASYKLKNTFKMTQKGEHVVKITAKDLSNLEEVNEELELSSPKNFRQNSKNKDPFGGHLEEDLDNVDIEALFNKEQTPALFRGTSGVIDPQTLKRK</sequence>
<accession>A0AAD1UI24</accession>
<name>A0AAD1UI24_EUPCR</name>
<reference evidence="2" key="1">
    <citation type="submission" date="2023-07" db="EMBL/GenBank/DDBJ databases">
        <authorList>
            <consortium name="AG Swart"/>
            <person name="Singh M."/>
            <person name="Singh A."/>
            <person name="Seah K."/>
            <person name="Emmerich C."/>
        </authorList>
    </citation>
    <scope>NUCLEOTIDE SEQUENCE</scope>
    <source>
        <strain evidence="2">DP1</strain>
    </source>
</reference>
<proteinExistence type="predicted"/>
<dbReference type="AlphaFoldDB" id="A0AAD1UI24"/>
<comment type="caution">
    <text evidence="2">The sequence shown here is derived from an EMBL/GenBank/DDBJ whole genome shotgun (WGS) entry which is preliminary data.</text>
</comment>
<keyword evidence="3" id="KW-1185">Reference proteome</keyword>
<dbReference type="Proteomes" id="UP001295684">
    <property type="component" value="Unassembled WGS sequence"/>
</dbReference>
<evidence type="ECO:0000313" key="2">
    <source>
        <dbReference type="EMBL" id="CAI2369164.1"/>
    </source>
</evidence>
<feature type="region of interest" description="Disordered" evidence="1">
    <location>
        <begin position="58"/>
        <end position="80"/>
    </location>
</feature>
<evidence type="ECO:0000313" key="3">
    <source>
        <dbReference type="Proteomes" id="UP001295684"/>
    </source>
</evidence>
<protein>
    <submittedName>
        <fullName evidence="2">Uncharacterized protein</fullName>
    </submittedName>
</protein>
<dbReference type="EMBL" id="CAMPGE010010315">
    <property type="protein sequence ID" value="CAI2369164.1"/>
    <property type="molecule type" value="Genomic_DNA"/>
</dbReference>
<feature type="compositionally biased region" description="Basic and acidic residues" evidence="1">
    <location>
        <begin position="70"/>
        <end position="80"/>
    </location>
</feature>
<gene>
    <name evidence="2" type="ORF">ECRASSUSDP1_LOCUS10462</name>
</gene>
<evidence type="ECO:0000256" key="1">
    <source>
        <dbReference type="SAM" id="MobiDB-lite"/>
    </source>
</evidence>